<dbReference type="Gramene" id="OMO50485">
    <property type="protein sequence ID" value="OMO50485"/>
    <property type="gene ID" value="CCACVL1_30416"/>
</dbReference>
<accession>A0A1R3FXF8</accession>
<dbReference type="Proteomes" id="UP000188268">
    <property type="component" value="Unassembled WGS sequence"/>
</dbReference>
<name>A0A1R3FXF8_COCAP</name>
<comment type="caution">
    <text evidence="1">The sequence shown here is derived from an EMBL/GenBank/DDBJ whole genome shotgun (WGS) entry which is preliminary data.</text>
</comment>
<evidence type="ECO:0000313" key="2">
    <source>
        <dbReference type="Proteomes" id="UP000188268"/>
    </source>
</evidence>
<protein>
    <submittedName>
        <fullName evidence="1">Uncharacterized protein</fullName>
    </submittedName>
</protein>
<evidence type="ECO:0000313" key="1">
    <source>
        <dbReference type="EMBL" id="OMO50485.1"/>
    </source>
</evidence>
<dbReference type="EMBL" id="AWWV01016136">
    <property type="protein sequence ID" value="OMO50485.1"/>
    <property type="molecule type" value="Genomic_DNA"/>
</dbReference>
<organism evidence="1 2">
    <name type="scientific">Corchorus capsularis</name>
    <name type="common">Jute</name>
    <dbReference type="NCBI Taxonomy" id="210143"/>
    <lineage>
        <taxon>Eukaryota</taxon>
        <taxon>Viridiplantae</taxon>
        <taxon>Streptophyta</taxon>
        <taxon>Embryophyta</taxon>
        <taxon>Tracheophyta</taxon>
        <taxon>Spermatophyta</taxon>
        <taxon>Magnoliopsida</taxon>
        <taxon>eudicotyledons</taxon>
        <taxon>Gunneridae</taxon>
        <taxon>Pentapetalae</taxon>
        <taxon>rosids</taxon>
        <taxon>malvids</taxon>
        <taxon>Malvales</taxon>
        <taxon>Malvaceae</taxon>
        <taxon>Grewioideae</taxon>
        <taxon>Apeibeae</taxon>
        <taxon>Corchorus</taxon>
    </lineage>
</organism>
<reference evidence="1 2" key="1">
    <citation type="submission" date="2013-09" db="EMBL/GenBank/DDBJ databases">
        <title>Corchorus capsularis genome sequencing.</title>
        <authorList>
            <person name="Alam M."/>
            <person name="Haque M.S."/>
            <person name="Islam M.S."/>
            <person name="Emdad E.M."/>
            <person name="Islam M.M."/>
            <person name="Ahmed B."/>
            <person name="Halim A."/>
            <person name="Hossen Q.M.M."/>
            <person name="Hossain M.Z."/>
            <person name="Ahmed R."/>
            <person name="Khan M.M."/>
            <person name="Islam R."/>
            <person name="Rashid M.M."/>
            <person name="Khan S.A."/>
            <person name="Rahman M.S."/>
            <person name="Alam M."/>
        </authorList>
    </citation>
    <scope>NUCLEOTIDE SEQUENCE [LARGE SCALE GENOMIC DNA]</scope>
    <source>
        <strain evidence="2">cv. CVL-1</strain>
        <tissue evidence="1">Whole seedling</tissue>
    </source>
</reference>
<proteinExistence type="predicted"/>
<keyword evidence="2" id="KW-1185">Reference proteome</keyword>
<dbReference type="AlphaFoldDB" id="A0A1R3FXF8"/>
<sequence>MVLPWNLEEVPCCVSDKEKDRRSWTRVKKLLWNPGVEAEF</sequence>
<gene>
    <name evidence="1" type="ORF">CCACVL1_30416</name>
</gene>